<evidence type="ECO:0000313" key="3">
    <source>
        <dbReference type="Proteomes" id="UP000305095"/>
    </source>
</evidence>
<protein>
    <submittedName>
        <fullName evidence="2">VanZ family protein</fullName>
    </submittedName>
</protein>
<evidence type="ECO:0000256" key="1">
    <source>
        <dbReference type="SAM" id="Phobius"/>
    </source>
</evidence>
<feature type="transmembrane region" description="Helical" evidence="1">
    <location>
        <begin position="76"/>
        <end position="96"/>
    </location>
</feature>
<feature type="transmembrane region" description="Helical" evidence="1">
    <location>
        <begin position="103"/>
        <end position="122"/>
    </location>
</feature>
<name>A0A4U6SFY5_BRAEL</name>
<proteinExistence type="predicted"/>
<dbReference type="RefSeq" id="WP_137476381.1">
    <property type="nucleotide sequence ID" value="NZ_SZZP01000001.1"/>
</dbReference>
<gene>
    <name evidence="2" type="ORF">FDV58_01020</name>
</gene>
<dbReference type="NCBIfam" id="NF037970">
    <property type="entry name" value="vanZ_1"/>
    <property type="match status" value="1"/>
</dbReference>
<feature type="transmembrane region" description="Helical" evidence="1">
    <location>
        <begin position="50"/>
        <end position="70"/>
    </location>
</feature>
<accession>A0A4U6SFY5</accession>
<dbReference type="EMBL" id="SZZP01000001">
    <property type="protein sequence ID" value="TKV83816.1"/>
    <property type="molecule type" value="Genomic_DNA"/>
</dbReference>
<keyword evidence="1" id="KW-1133">Transmembrane helix</keyword>
<dbReference type="AlphaFoldDB" id="A0A4U6SFY5"/>
<keyword evidence="1" id="KW-0472">Membrane</keyword>
<dbReference type="Proteomes" id="UP000305095">
    <property type="component" value="Unassembled WGS sequence"/>
</dbReference>
<feature type="transmembrane region" description="Helical" evidence="1">
    <location>
        <begin position="134"/>
        <end position="154"/>
    </location>
</feature>
<comment type="caution">
    <text evidence="2">The sequence shown here is derived from an EMBL/GenBank/DDBJ whole genome shotgun (WGS) entry which is preliminary data.</text>
</comment>
<evidence type="ECO:0000313" key="2">
    <source>
        <dbReference type="EMBL" id="TKV83816.1"/>
    </source>
</evidence>
<organism evidence="2 3">
    <name type="scientific">Bradyrhizobium elkanii</name>
    <dbReference type="NCBI Taxonomy" id="29448"/>
    <lineage>
        <taxon>Bacteria</taxon>
        <taxon>Pseudomonadati</taxon>
        <taxon>Pseudomonadota</taxon>
        <taxon>Alphaproteobacteria</taxon>
        <taxon>Hyphomicrobiales</taxon>
        <taxon>Nitrobacteraceae</taxon>
        <taxon>Bradyrhizobium</taxon>
    </lineage>
</organism>
<sequence length="170" mass="18701">MSGHLQSTGKLTFDDHFHVADTSDALIQRRRAERPWTGKNALLVSKIRRFGVIAGWLALAFIAFVTLSPIQDRPSLFHPQIEHFAAFAVMALAFVLGYPRRTALIVLFVVFSAFTLEAMQFLTPDRHGRLIDAIVKVAGGLAGIGVGRLMLLVLRSQFGRLRSGAEQSAS</sequence>
<keyword evidence="1" id="KW-0812">Transmembrane</keyword>
<reference evidence="2 3" key="1">
    <citation type="submission" date="2019-05" db="EMBL/GenBank/DDBJ databases">
        <title>Draft Genome of Bradyrhizobium elkanii strain SEMIA 938, Used in Commercial Inoculants for Lupinus spp. in Brazil.</title>
        <authorList>
            <person name="Hungria M."/>
            <person name="Delamuta J.R.M."/>
            <person name="Ribeiro R.A."/>
            <person name="Nogueira M.A."/>
        </authorList>
    </citation>
    <scope>NUCLEOTIDE SEQUENCE [LARGE SCALE GENOMIC DNA]</scope>
    <source>
        <strain evidence="2 3">Semia 938</strain>
    </source>
</reference>